<proteinExistence type="predicted"/>
<name>A0A1X6ZPH1_9RHOB</name>
<keyword evidence="4" id="KW-1185">Reference proteome</keyword>
<feature type="signal peptide" evidence="2">
    <location>
        <begin position="1"/>
        <end position="20"/>
    </location>
</feature>
<protein>
    <submittedName>
        <fullName evidence="3">Uncharacterized protein</fullName>
    </submittedName>
</protein>
<keyword evidence="2" id="KW-0732">Signal</keyword>
<dbReference type="EMBL" id="FWFN01000005">
    <property type="protein sequence ID" value="SLN57791.1"/>
    <property type="molecule type" value="Genomic_DNA"/>
</dbReference>
<dbReference type="Proteomes" id="UP000193963">
    <property type="component" value="Unassembled WGS sequence"/>
</dbReference>
<evidence type="ECO:0000256" key="2">
    <source>
        <dbReference type="SAM" id="SignalP"/>
    </source>
</evidence>
<accession>A0A1X6ZPH1</accession>
<reference evidence="3 4" key="1">
    <citation type="submission" date="2017-03" db="EMBL/GenBank/DDBJ databases">
        <authorList>
            <person name="Afonso C.L."/>
            <person name="Miller P.J."/>
            <person name="Scott M.A."/>
            <person name="Spackman E."/>
            <person name="Goraichik I."/>
            <person name="Dimitrov K.M."/>
            <person name="Suarez D.L."/>
            <person name="Swayne D.E."/>
        </authorList>
    </citation>
    <scope>NUCLEOTIDE SEQUENCE [LARGE SCALE GENOMIC DNA]</scope>
    <source>
        <strain evidence="3 4">CECT 7751</strain>
    </source>
</reference>
<evidence type="ECO:0000313" key="4">
    <source>
        <dbReference type="Proteomes" id="UP000193963"/>
    </source>
</evidence>
<evidence type="ECO:0000313" key="3">
    <source>
        <dbReference type="EMBL" id="SLN57791.1"/>
    </source>
</evidence>
<feature type="chain" id="PRO_5013276326" evidence="2">
    <location>
        <begin position="21"/>
        <end position="123"/>
    </location>
</feature>
<gene>
    <name evidence="3" type="ORF">PSM7751_02914</name>
</gene>
<feature type="region of interest" description="Disordered" evidence="1">
    <location>
        <begin position="92"/>
        <end position="123"/>
    </location>
</feature>
<sequence length="123" mass="13405">MKPLPRFVSLICLAALSAGAALPARAQGLGTTAADRLRTEQQNRVLTHSNPTLGRIDQRLNLHFVQSDAIRRGDLADLAEIERRRRLLMLERQKDLSEIETPSAAPTDGREDRTSVSGAPGAP</sequence>
<dbReference type="AlphaFoldDB" id="A0A1X6ZPH1"/>
<evidence type="ECO:0000256" key="1">
    <source>
        <dbReference type="SAM" id="MobiDB-lite"/>
    </source>
</evidence>
<dbReference type="RefSeq" id="WP_085888932.1">
    <property type="nucleotide sequence ID" value="NZ_FWFN01000005.1"/>
</dbReference>
<organism evidence="3 4">
    <name type="scientific">Pseudooceanicola marinus</name>
    <dbReference type="NCBI Taxonomy" id="396013"/>
    <lineage>
        <taxon>Bacteria</taxon>
        <taxon>Pseudomonadati</taxon>
        <taxon>Pseudomonadota</taxon>
        <taxon>Alphaproteobacteria</taxon>
        <taxon>Rhodobacterales</taxon>
        <taxon>Paracoccaceae</taxon>
        <taxon>Pseudooceanicola</taxon>
    </lineage>
</organism>